<evidence type="ECO:0000256" key="3">
    <source>
        <dbReference type="SAM" id="SignalP"/>
    </source>
</evidence>
<gene>
    <name evidence="4" type="ORF">DFQ12_3669</name>
</gene>
<comment type="caution">
    <text evidence="4">The sequence shown here is derived from an EMBL/GenBank/DDBJ whole genome shotgun (WGS) entry which is preliminary data.</text>
</comment>
<dbReference type="OrthoDB" id="103335at2"/>
<name>A0A420AYU4_SPHD1</name>
<proteinExistence type="predicted"/>
<feature type="signal peptide" evidence="3">
    <location>
        <begin position="1"/>
        <end position="21"/>
    </location>
</feature>
<keyword evidence="5" id="KW-1185">Reference proteome</keyword>
<dbReference type="Proteomes" id="UP000286246">
    <property type="component" value="Unassembled WGS sequence"/>
</dbReference>
<keyword evidence="2" id="KW-0677">Repeat</keyword>
<accession>A0A420AYU4</accession>
<reference evidence="4 5" key="1">
    <citation type="submission" date="2018-09" db="EMBL/GenBank/DDBJ databases">
        <title>Genomic Encyclopedia of Type Strains, Phase III (KMG-III): the genomes of soil and plant-associated and newly described type strains.</title>
        <authorList>
            <person name="Whitman W."/>
        </authorList>
    </citation>
    <scope>NUCLEOTIDE SEQUENCE [LARGE SCALE GENOMIC DNA]</scope>
    <source>
        <strain evidence="4 5">CECT 7938</strain>
    </source>
</reference>
<sequence length="345" mass="36792">MNKKNWLLVLSAFVVTVTSFSSCKKSDDNTEDKSTEWFQKAAYKGPQTSSAASFVIKNIAYVTTGQSNNAGSKPVNLKNTYAYDPASNTWSEKDPLADNNAESSGRRGAIAFAIGDFGYVGGGNDGANFLKDFYKFDPSADKGKQWTKVADLPIVLANAVAFTIGGKAYVGTGETTIANGTSFTNQFFKYDPDLNKWEAIPDAPFTAKRKGAFVFVSGNAAYVGGGVSNGGYPADFYKFDGSKWTQLADLNRNDGTYSYDMTRSNAAAFVIGNSGFLAGGLKGTATSSVVKYNISGDYWTSDNTALGGGARQDAVAYTIGSTGYVATGLNGTTRFDDNWSFVPVY</sequence>
<dbReference type="PANTHER" id="PTHR45632">
    <property type="entry name" value="LD33804P"/>
    <property type="match status" value="1"/>
</dbReference>
<dbReference type="PROSITE" id="PS51257">
    <property type="entry name" value="PROKAR_LIPOPROTEIN"/>
    <property type="match status" value="1"/>
</dbReference>
<protein>
    <submittedName>
        <fullName evidence="4">Galactose oxidase-like protein</fullName>
    </submittedName>
</protein>
<dbReference type="EMBL" id="RAPY01000003">
    <property type="protein sequence ID" value="RKE49550.1"/>
    <property type="molecule type" value="Genomic_DNA"/>
</dbReference>
<keyword evidence="3" id="KW-0732">Signal</keyword>
<evidence type="ECO:0000256" key="2">
    <source>
        <dbReference type="ARBA" id="ARBA00022737"/>
    </source>
</evidence>
<dbReference type="Gene3D" id="2.120.10.80">
    <property type="entry name" value="Kelch-type beta propeller"/>
    <property type="match status" value="2"/>
</dbReference>
<dbReference type="SUPFAM" id="SSF117281">
    <property type="entry name" value="Kelch motif"/>
    <property type="match status" value="1"/>
</dbReference>
<evidence type="ECO:0000313" key="4">
    <source>
        <dbReference type="EMBL" id="RKE49550.1"/>
    </source>
</evidence>
<dbReference type="InterPro" id="IPR015915">
    <property type="entry name" value="Kelch-typ_b-propeller"/>
</dbReference>
<keyword evidence="1" id="KW-0880">Kelch repeat</keyword>
<dbReference type="PANTHER" id="PTHR45632:SF3">
    <property type="entry name" value="KELCH-LIKE PROTEIN 32"/>
    <property type="match status" value="1"/>
</dbReference>
<evidence type="ECO:0000256" key="1">
    <source>
        <dbReference type="ARBA" id="ARBA00022441"/>
    </source>
</evidence>
<dbReference type="RefSeq" id="WP_120260379.1">
    <property type="nucleotide sequence ID" value="NZ_RAPY01000003.1"/>
</dbReference>
<dbReference type="AlphaFoldDB" id="A0A420AYU4"/>
<organism evidence="4 5">
    <name type="scientific">Sphingobacterium detergens</name>
    <dbReference type="NCBI Taxonomy" id="1145106"/>
    <lineage>
        <taxon>Bacteria</taxon>
        <taxon>Pseudomonadati</taxon>
        <taxon>Bacteroidota</taxon>
        <taxon>Sphingobacteriia</taxon>
        <taxon>Sphingobacteriales</taxon>
        <taxon>Sphingobacteriaceae</taxon>
        <taxon>Sphingobacterium</taxon>
    </lineage>
</organism>
<evidence type="ECO:0000313" key="5">
    <source>
        <dbReference type="Proteomes" id="UP000286246"/>
    </source>
</evidence>
<feature type="chain" id="PRO_5019022740" evidence="3">
    <location>
        <begin position="22"/>
        <end position="345"/>
    </location>
</feature>